<feature type="chain" id="PRO_5046932230" description="Thioredoxin domain-containing protein" evidence="1">
    <location>
        <begin position="25"/>
        <end position="344"/>
    </location>
</feature>
<name>A0ABR2K6C5_9EUKA</name>
<dbReference type="SUPFAM" id="SSF52833">
    <property type="entry name" value="Thioredoxin-like"/>
    <property type="match status" value="1"/>
</dbReference>
<gene>
    <name evidence="3" type="ORF">M9Y10_041040</name>
</gene>
<dbReference type="Proteomes" id="UP001470230">
    <property type="component" value="Unassembled WGS sequence"/>
</dbReference>
<dbReference type="EMBL" id="JAPFFF010000007">
    <property type="protein sequence ID" value="KAK8885590.1"/>
    <property type="molecule type" value="Genomic_DNA"/>
</dbReference>
<keyword evidence="4" id="KW-1185">Reference proteome</keyword>
<feature type="signal peptide" evidence="1">
    <location>
        <begin position="1"/>
        <end position="24"/>
    </location>
</feature>
<dbReference type="PANTHER" id="PTHR45815">
    <property type="entry name" value="PROTEIN DISULFIDE-ISOMERASE A6"/>
    <property type="match status" value="1"/>
</dbReference>
<accession>A0ABR2K6C5</accession>
<sequence length="344" mass="39131">MILFSYFVATILAYFPFQPPVVEGTTSNWVEEVTDYVDNSVCFIMFIQKRSPRSKSIFPDFQEAANRTAGLIKFVSLDIKEHPKVAYLYTVRTAPSFRIVHHKGVLEYKGEKTADAFIETAFKYFPSKSHPIDDNWAPSPSTPLSAILLTHKKVIPPFWSAISCNLSENKNINVRVGHAKNSQFMSLFKVSSQSIIFVYKDIVSIYDGPLEFENIYSALLNFAKNPKSAGVETSIVSELTSPDDFEKTCKNTGKFCVFAVNANDETYKKYENIAKTYHRGPFRFLKCTDKCPLEQMKSGFFVFHAKRQSMITDETIEELVSSLDRVVDGGATWKKLHDDNDDYL</sequence>
<comment type="caution">
    <text evidence="3">The sequence shown here is derived from an EMBL/GenBank/DDBJ whole genome shotgun (WGS) entry which is preliminary data.</text>
</comment>
<proteinExistence type="predicted"/>
<dbReference type="InterPro" id="IPR036249">
    <property type="entry name" value="Thioredoxin-like_sf"/>
</dbReference>
<dbReference type="Pfam" id="PF00085">
    <property type="entry name" value="Thioredoxin"/>
    <property type="match status" value="1"/>
</dbReference>
<dbReference type="PANTHER" id="PTHR45815:SF3">
    <property type="entry name" value="PROTEIN DISULFIDE-ISOMERASE A6"/>
    <property type="match status" value="1"/>
</dbReference>
<protein>
    <recommendedName>
        <fullName evidence="2">Thioredoxin domain-containing protein</fullName>
    </recommendedName>
</protein>
<reference evidence="3 4" key="1">
    <citation type="submission" date="2024-04" db="EMBL/GenBank/DDBJ databases">
        <title>Tritrichomonas musculus Genome.</title>
        <authorList>
            <person name="Alves-Ferreira E."/>
            <person name="Grigg M."/>
            <person name="Lorenzi H."/>
            <person name="Galac M."/>
        </authorList>
    </citation>
    <scope>NUCLEOTIDE SEQUENCE [LARGE SCALE GENOMIC DNA]</scope>
    <source>
        <strain evidence="3 4">EAF2021</strain>
    </source>
</reference>
<evidence type="ECO:0000313" key="4">
    <source>
        <dbReference type="Proteomes" id="UP001470230"/>
    </source>
</evidence>
<keyword evidence="1" id="KW-0732">Signal</keyword>
<feature type="domain" description="Thioredoxin" evidence="2">
    <location>
        <begin position="22"/>
        <end position="120"/>
    </location>
</feature>
<evidence type="ECO:0000313" key="3">
    <source>
        <dbReference type="EMBL" id="KAK8885590.1"/>
    </source>
</evidence>
<evidence type="ECO:0000256" key="1">
    <source>
        <dbReference type="SAM" id="SignalP"/>
    </source>
</evidence>
<evidence type="ECO:0000259" key="2">
    <source>
        <dbReference type="Pfam" id="PF00085"/>
    </source>
</evidence>
<dbReference type="InterPro" id="IPR013766">
    <property type="entry name" value="Thioredoxin_domain"/>
</dbReference>
<organism evidence="3 4">
    <name type="scientific">Tritrichomonas musculus</name>
    <dbReference type="NCBI Taxonomy" id="1915356"/>
    <lineage>
        <taxon>Eukaryota</taxon>
        <taxon>Metamonada</taxon>
        <taxon>Parabasalia</taxon>
        <taxon>Tritrichomonadida</taxon>
        <taxon>Tritrichomonadidae</taxon>
        <taxon>Tritrichomonas</taxon>
    </lineage>
</organism>
<dbReference type="Gene3D" id="3.40.30.10">
    <property type="entry name" value="Glutaredoxin"/>
    <property type="match status" value="1"/>
</dbReference>